<evidence type="ECO:0000313" key="2">
    <source>
        <dbReference type="EMBL" id="RBR24694.1"/>
    </source>
</evidence>
<dbReference type="OrthoDB" id="5089217at2759"/>
<evidence type="ECO:0000256" key="1">
    <source>
        <dbReference type="SAM" id="Phobius"/>
    </source>
</evidence>
<dbReference type="AlphaFoldDB" id="A0A366S5U6"/>
<reference evidence="2 3" key="1">
    <citation type="submission" date="2018-06" db="EMBL/GenBank/DDBJ databases">
        <title>Fusarium incarnatum-equiseti species complex species 28.</title>
        <authorList>
            <person name="Gardiner D.M."/>
        </authorList>
    </citation>
    <scope>NUCLEOTIDE SEQUENCE [LARGE SCALE GENOMIC DNA]</scope>
    <source>
        <strain evidence="2 3">FIESC_28</strain>
    </source>
</reference>
<dbReference type="RefSeq" id="XP_031019285.1">
    <property type="nucleotide sequence ID" value="XM_031156616.1"/>
</dbReference>
<gene>
    <name evidence="2" type="ORF">FIESC28_02467</name>
</gene>
<dbReference type="Proteomes" id="UP000253153">
    <property type="component" value="Unassembled WGS sequence"/>
</dbReference>
<keyword evidence="1" id="KW-0472">Membrane</keyword>
<sequence>MTTNSCGSALPRFDFPKPAAPRFTARAAKSLPTAALVATAAATYYMTYYMMRQQYTYAKAQHERAVESLNEIKERGNRTDEWVKSETLWWTAF</sequence>
<proteinExistence type="predicted"/>
<evidence type="ECO:0000313" key="3">
    <source>
        <dbReference type="Proteomes" id="UP000253153"/>
    </source>
</evidence>
<feature type="transmembrane region" description="Helical" evidence="1">
    <location>
        <begin position="31"/>
        <end position="51"/>
    </location>
</feature>
<keyword evidence="1" id="KW-1133">Transmembrane helix</keyword>
<accession>A0A366S5U6</accession>
<dbReference type="EMBL" id="QKXC01000052">
    <property type="protein sequence ID" value="RBR24694.1"/>
    <property type="molecule type" value="Genomic_DNA"/>
</dbReference>
<organism evidence="2 3">
    <name type="scientific">Fusarium coffeatum</name>
    <dbReference type="NCBI Taxonomy" id="231269"/>
    <lineage>
        <taxon>Eukaryota</taxon>
        <taxon>Fungi</taxon>
        <taxon>Dikarya</taxon>
        <taxon>Ascomycota</taxon>
        <taxon>Pezizomycotina</taxon>
        <taxon>Sordariomycetes</taxon>
        <taxon>Hypocreomycetidae</taxon>
        <taxon>Hypocreales</taxon>
        <taxon>Nectriaceae</taxon>
        <taxon>Fusarium</taxon>
        <taxon>Fusarium incarnatum-equiseti species complex</taxon>
    </lineage>
</organism>
<protein>
    <submittedName>
        <fullName evidence="2">Uncharacterized protein</fullName>
    </submittedName>
</protein>
<keyword evidence="3" id="KW-1185">Reference proteome</keyword>
<name>A0A366S5U6_9HYPO</name>
<dbReference type="GeneID" id="41991912"/>
<keyword evidence="1" id="KW-0812">Transmembrane</keyword>
<comment type="caution">
    <text evidence="2">The sequence shown here is derived from an EMBL/GenBank/DDBJ whole genome shotgun (WGS) entry which is preliminary data.</text>
</comment>